<keyword evidence="1" id="KW-0732">Signal</keyword>
<dbReference type="KEGG" id="hni:W911_11735"/>
<dbReference type="Gene3D" id="2.40.40.10">
    <property type="entry name" value="RlpA-like domain"/>
    <property type="match status" value="1"/>
</dbReference>
<dbReference type="PATRIC" id="fig|1029756.8.peg.2435"/>
<gene>
    <name evidence="3" type="ORF">W911_11735</name>
</gene>
<evidence type="ECO:0000313" key="3">
    <source>
        <dbReference type="EMBL" id="AHB48921.1"/>
    </source>
</evidence>
<dbReference type="PANTHER" id="PTHR34183:SF1">
    <property type="entry name" value="ENDOLYTIC PEPTIDOGLYCAN TRANSGLYCOSYLASE RLPA"/>
    <property type="match status" value="1"/>
</dbReference>
<feature type="chain" id="PRO_5004741591" evidence="1">
    <location>
        <begin position="26"/>
        <end position="161"/>
    </location>
</feature>
<dbReference type="InterPro" id="IPR009009">
    <property type="entry name" value="RlpA-like_DPBB"/>
</dbReference>
<dbReference type="Proteomes" id="UP000018542">
    <property type="component" value="Chromosome"/>
</dbReference>
<accession>V5SDH7</accession>
<keyword evidence="3" id="KW-0449">Lipoprotein</keyword>
<sequence length="161" mass="17647">MTTHAPWRAFFAVAALAGAAFVTYADTAAAKTPGKTYCYNKVCHRVKTLDEMEKLVGHEEVLVSSYYDDCKVDKFNPCTRLSSGEEHRPDLPDNAASPVYPNGTILLLEKNGTKLLVRVNNSGPYRKGRMLDVSRAAAEELGFKKKGVAKIKVTVISGPIR</sequence>
<dbReference type="RefSeq" id="WP_023787689.1">
    <property type="nucleotide sequence ID" value="NC_022997.1"/>
</dbReference>
<dbReference type="AlphaFoldDB" id="V5SDH7"/>
<feature type="domain" description="RlpA-like protein double-psi beta-barrel" evidence="2">
    <location>
        <begin position="82"/>
        <end position="153"/>
    </location>
</feature>
<evidence type="ECO:0000256" key="1">
    <source>
        <dbReference type="SAM" id="SignalP"/>
    </source>
</evidence>
<dbReference type="STRING" id="1029756.W911_11735"/>
<proteinExistence type="predicted"/>
<dbReference type="CDD" id="cd22268">
    <property type="entry name" value="DPBB_RlpA-like"/>
    <property type="match status" value="1"/>
</dbReference>
<name>V5SDH7_9HYPH</name>
<feature type="signal peptide" evidence="1">
    <location>
        <begin position="1"/>
        <end position="25"/>
    </location>
</feature>
<dbReference type="HOGENOM" id="CLU_1641466_0_0_5"/>
<reference evidence="3 4" key="1">
    <citation type="journal article" date="2014" name="Genome Announc.">
        <title>Complete Genome Sequence of Hyphomicrobium nitrativorans Strain NL23, a Denitrifying Bacterium Isolated from Biofilm of a Methanol-Fed Denitrification System Treating Seawater at the Montreal Biodome.</title>
        <authorList>
            <person name="Martineau C."/>
            <person name="Villeneuve C."/>
            <person name="Mauffrey F."/>
            <person name="Villemur R."/>
        </authorList>
    </citation>
    <scope>NUCLEOTIDE SEQUENCE [LARGE SCALE GENOMIC DNA]</scope>
    <source>
        <strain evidence="3">NL23</strain>
    </source>
</reference>
<dbReference type="EMBL" id="CP006912">
    <property type="protein sequence ID" value="AHB48921.1"/>
    <property type="molecule type" value="Genomic_DNA"/>
</dbReference>
<dbReference type="OrthoDB" id="7929332at2"/>
<dbReference type="Pfam" id="PF03330">
    <property type="entry name" value="DPBB_1"/>
    <property type="match status" value="1"/>
</dbReference>
<protein>
    <submittedName>
        <fullName evidence="3">Rare lipoprotein A</fullName>
    </submittedName>
</protein>
<dbReference type="InterPro" id="IPR036908">
    <property type="entry name" value="RlpA-like_sf"/>
</dbReference>
<evidence type="ECO:0000313" key="4">
    <source>
        <dbReference type="Proteomes" id="UP000018542"/>
    </source>
</evidence>
<keyword evidence="4" id="KW-1185">Reference proteome</keyword>
<organism evidence="3 4">
    <name type="scientific">Hyphomicrobium nitrativorans NL23</name>
    <dbReference type="NCBI Taxonomy" id="1029756"/>
    <lineage>
        <taxon>Bacteria</taxon>
        <taxon>Pseudomonadati</taxon>
        <taxon>Pseudomonadota</taxon>
        <taxon>Alphaproteobacteria</taxon>
        <taxon>Hyphomicrobiales</taxon>
        <taxon>Hyphomicrobiaceae</taxon>
        <taxon>Hyphomicrobium</taxon>
    </lineage>
</organism>
<evidence type="ECO:0000259" key="2">
    <source>
        <dbReference type="Pfam" id="PF03330"/>
    </source>
</evidence>
<dbReference type="PANTHER" id="PTHR34183">
    <property type="entry name" value="ENDOLYTIC PEPTIDOGLYCAN TRANSGLYCOSYLASE RLPA"/>
    <property type="match status" value="1"/>
</dbReference>